<dbReference type="GO" id="GO:0007131">
    <property type="term" value="P:reciprocal meiotic recombination"/>
    <property type="evidence" value="ECO:0007669"/>
    <property type="project" value="TreeGrafter"/>
</dbReference>
<evidence type="ECO:0000313" key="5">
    <source>
        <dbReference type="WBParaSite" id="TMUE_2000006069.1"/>
    </source>
</evidence>
<name>A0A5S6QFV6_TRIMR</name>
<dbReference type="GO" id="GO:0005815">
    <property type="term" value="C:microtubule organizing center"/>
    <property type="evidence" value="ECO:0007669"/>
    <property type="project" value="TreeGrafter"/>
</dbReference>
<dbReference type="PANTHER" id="PTHR46457:SF1">
    <property type="entry name" value="DNA REPAIR PROTEIN RAD51 HOMOLOG 4"/>
    <property type="match status" value="1"/>
</dbReference>
<dbReference type="GO" id="GO:0000723">
    <property type="term" value="P:telomere maintenance"/>
    <property type="evidence" value="ECO:0007669"/>
    <property type="project" value="TreeGrafter"/>
</dbReference>
<dbReference type="SUPFAM" id="SSF52540">
    <property type="entry name" value="P-loop containing nucleoside triphosphate hydrolases"/>
    <property type="match status" value="1"/>
</dbReference>
<dbReference type="GO" id="GO:0003697">
    <property type="term" value="F:single-stranded DNA binding"/>
    <property type="evidence" value="ECO:0007669"/>
    <property type="project" value="TreeGrafter"/>
</dbReference>
<dbReference type="GO" id="GO:0005657">
    <property type="term" value="C:replication fork"/>
    <property type="evidence" value="ECO:0007669"/>
    <property type="project" value="TreeGrafter"/>
</dbReference>
<dbReference type="GO" id="GO:0005524">
    <property type="term" value="F:ATP binding"/>
    <property type="evidence" value="ECO:0007669"/>
    <property type="project" value="InterPro"/>
</dbReference>
<dbReference type="PROSITE" id="PS50162">
    <property type="entry name" value="RECA_2"/>
    <property type="match status" value="1"/>
</dbReference>
<dbReference type="InterPro" id="IPR027417">
    <property type="entry name" value="P-loop_NTPase"/>
</dbReference>
<dbReference type="GO" id="GO:0033063">
    <property type="term" value="C:Rad51B-Rad51C-Rad51D-XRCC2 complex"/>
    <property type="evidence" value="ECO:0007669"/>
    <property type="project" value="TreeGrafter"/>
</dbReference>
<evidence type="ECO:0000256" key="2">
    <source>
        <dbReference type="ARBA" id="ARBA00023242"/>
    </source>
</evidence>
<dbReference type="GO" id="GO:0140664">
    <property type="term" value="F:ATP-dependent DNA damage sensor activity"/>
    <property type="evidence" value="ECO:0007669"/>
    <property type="project" value="InterPro"/>
</dbReference>
<dbReference type="InterPro" id="IPR013632">
    <property type="entry name" value="Rad51_C"/>
</dbReference>
<keyword evidence="2" id="KW-0539">Nucleus</keyword>
<evidence type="ECO:0000259" key="3">
    <source>
        <dbReference type="PROSITE" id="PS50162"/>
    </source>
</evidence>
<dbReference type="GO" id="GO:0000724">
    <property type="term" value="P:double-strand break repair via homologous recombination"/>
    <property type="evidence" value="ECO:0007669"/>
    <property type="project" value="TreeGrafter"/>
</dbReference>
<dbReference type="WBParaSite" id="TMUE_2000006069.1">
    <property type="protein sequence ID" value="TMUE_2000006069.1"/>
    <property type="gene ID" value="WBGene00290890"/>
</dbReference>
<comment type="subcellular location">
    <subcellularLocation>
        <location evidence="1">Nucleus</location>
    </subcellularLocation>
</comment>
<dbReference type="STRING" id="70415.A0A5S6QFV6"/>
<dbReference type="Proteomes" id="UP000046395">
    <property type="component" value="Unassembled WGS sequence"/>
</dbReference>
<reference evidence="5" key="1">
    <citation type="submission" date="2019-12" db="UniProtKB">
        <authorList>
            <consortium name="WormBaseParasite"/>
        </authorList>
    </citation>
    <scope>IDENTIFICATION</scope>
</reference>
<organism evidence="4 5">
    <name type="scientific">Trichuris muris</name>
    <name type="common">Mouse whipworm</name>
    <dbReference type="NCBI Taxonomy" id="70415"/>
    <lineage>
        <taxon>Eukaryota</taxon>
        <taxon>Metazoa</taxon>
        <taxon>Ecdysozoa</taxon>
        <taxon>Nematoda</taxon>
        <taxon>Enoplea</taxon>
        <taxon>Dorylaimia</taxon>
        <taxon>Trichinellida</taxon>
        <taxon>Trichuridae</taxon>
        <taxon>Trichuris</taxon>
    </lineage>
</organism>
<dbReference type="Pfam" id="PF08423">
    <property type="entry name" value="Rad51"/>
    <property type="match status" value="1"/>
</dbReference>
<dbReference type="GO" id="GO:0000400">
    <property type="term" value="F:four-way junction DNA binding"/>
    <property type="evidence" value="ECO:0007669"/>
    <property type="project" value="TreeGrafter"/>
</dbReference>
<evidence type="ECO:0000256" key="1">
    <source>
        <dbReference type="ARBA" id="ARBA00004123"/>
    </source>
</evidence>
<accession>A0A5S6QFV6</accession>
<dbReference type="Gene3D" id="3.40.50.300">
    <property type="entry name" value="P-loop containing nucleotide triphosphate hydrolases"/>
    <property type="match status" value="1"/>
</dbReference>
<sequence length="251" mass="27484">MIKKMAAAFRCRCSVDCQLSLLSGLNLYHALCDNVSVYSCGQEQLDEMLKGGLYSNEFTEIVGTIGSGKSQFCLAFVATLIANTNGRVLFIDTTGSFSVFRVAEILLAKHSTFEMKQVSALLARVIYEKSYCQKQLNEILDSVCRNVEGIRNNLKAIIIDHVGTILSPTLVQARLRGMQDMMRTAMKLRDLAKCYNLCVLAVNNGVEKENGDLQPSLGSCAQLLRSARSDCTASVRFSIDAQGLVLPCSGE</sequence>
<dbReference type="InterPro" id="IPR051988">
    <property type="entry name" value="HRR_RAD51_Paralog"/>
</dbReference>
<dbReference type="PANTHER" id="PTHR46457">
    <property type="entry name" value="DNA REPAIR PROTEIN RAD51 HOMOLOG 4"/>
    <property type="match status" value="1"/>
</dbReference>
<dbReference type="AlphaFoldDB" id="A0A5S6QFV6"/>
<dbReference type="GO" id="GO:0042148">
    <property type="term" value="P:DNA strand invasion"/>
    <property type="evidence" value="ECO:0007669"/>
    <property type="project" value="TreeGrafter"/>
</dbReference>
<evidence type="ECO:0000313" key="4">
    <source>
        <dbReference type="Proteomes" id="UP000046395"/>
    </source>
</evidence>
<dbReference type="InterPro" id="IPR020588">
    <property type="entry name" value="RecA_ATP-bd"/>
</dbReference>
<protein>
    <submittedName>
        <fullName evidence="5">RECA_2 domain-containing protein</fullName>
    </submittedName>
</protein>
<proteinExistence type="predicted"/>
<keyword evidence="4" id="KW-1185">Reference proteome</keyword>
<feature type="domain" description="RecA family profile 1" evidence="3">
    <location>
        <begin position="34"/>
        <end position="206"/>
    </location>
</feature>